<feature type="domain" description="Glycoside hydrolase family 65 N-terminal" evidence="8">
    <location>
        <begin position="19"/>
        <end position="245"/>
    </location>
</feature>
<dbReference type="InterPro" id="IPR005196">
    <property type="entry name" value="Glyco_hydro_65_N"/>
</dbReference>
<comment type="caution">
    <text evidence="9">The sequence shown here is derived from an EMBL/GenBank/DDBJ whole genome shotgun (WGS) entry which is preliminary data.</text>
</comment>
<dbReference type="GO" id="GO:0016757">
    <property type="term" value="F:glycosyltransferase activity"/>
    <property type="evidence" value="ECO:0007669"/>
    <property type="project" value="UniProtKB-KW"/>
</dbReference>
<evidence type="ECO:0000259" key="8">
    <source>
        <dbReference type="Pfam" id="PF03636"/>
    </source>
</evidence>
<dbReference type="InterPro" id="IPR037018">
    <property type="entry name" value="GH65_N"/>
</dbReference>
<sequence>MNTSEERSAGADDWTVAVNGWDPEKVTHHGNLFLLGNGCMGYRGTLEEFGPDEKVGILIPGLYDRVGDAWREPVNAPNALFTRIAINGKWLNPLDIKPDAHQQSLDLRTATHRRLTRFTVDGVRVLLSAERFLSADKVNLMAMQFVIEIQGQAEVTVETGIDQRIWDLNGPHLEGFSASQVDGTLLLESSTHEKGEPVAVAERALWQSKVPVGSETVDGSMRRWQFSADGSVSLALEKVATVHTSLDQHGVTDIDELACRELAVASEAGYKKLHAAHREVWEQRWNRADITIDGDREGQNALRYSIYQLLSAAPFHSEHLSIPARALSGQVYKGAIFWDTEIFMLPFFLATFPEVARNLVRYRIHTLDGAKEKAREYGHVGAFYPWEGQEGGFDACTLFNVTDVFTHRPMRTYFRDKQIHISGDVAWAVWRYVQVTGDHVLLWSGGFEVMLECARFFLSWAYRTSDDKHFVLLDVTGPDEYHERVNNNAYTNYLVRHCVRAMLEAARIMAESDPEKFSELASALGFNDAERDCLQDFADRLHLPQPNPRNGIIEQFDGYFQLEDCSLDQLKGRIIDPNEYLGGGSGLATTTCILKQADTVLATFLFDDIFSPAQKEANWNFYEPRTEHGSSLSACVYSLVATEIGKPDFAYEYFLKTATIDLHGNSKQHVGTLYIGGTHPAANGGAWMVAVLGFAGLNLLPDQVRFRPRLPSQWNGLCFSFCWQGLLASVSIDNDVIEVHADPTNSSPIPCAFDGTLQHCQPGQVLSLPFV</sequence>
<dbReference type="InterPro" id="IPR017045">
    <property type="entry name" value="Malt_Pase/Glycosyl_Hdrlase"/>
</dbReference>
<feature type="active site" description="Proton donor" evidence="4">
    <location>
        <position position="480"/>
    </location>
</feature>
<dbReference type="Gene3D" id="1.50.10.10">
    <property type="match status" value="1"/>
</dbReference>
<evidence type="ECO:0000256" key="2">
    <source>
        <dbReference type="ARBA" id="ARBA00022676"/>
    </source>
</evidence>
<dbReference type="Pfam" id="PF03633">
    <property type="entry name" value="Glyco_hydro_65C"/>
    <property type="match status" value="1"/>
</dbReference>
<keyword evidence="10" id="KW-1185">Reference proteome</keyword>
<keyword evidence="3" id="KW-0808">Transferase</keyword>
<dbReference type="Gene3D" id="2.60.420.10">
    <property type="entry name" value="Maltose phosphorylase, domain 3"/>
    <property type="match status" value="1"/>
</dbReference>
<keyword evidence="2" id="KW-0328">Glycosyltransferase</keyword>
<feature type="domain" description="Glycoside hydrolase family 65 C-terminal" evidence="7">
    <location>
        <begin position="702"/>
        <end position="750"/>
    </location>
</feature>
<dbReference type="Proteomes" id="UP000478417">
    <property type="component" value="Unassembled WGS sequence"/>
</dbReference>
<organism evidence="9 10">
    <name type="scientific">Oceanipulchritudo coccoides</name>
    <dbReference type="NCBI Taxonomy" id="2706888"/>
    <lineage>
        <taxon>Bacteria</taxon>
        <taxon>Pseudomonadati</taxon>
        <taxon>Verrucomicrobiota</taxon>
        <taxon>Opitutia</taxon>
        <taxon>Puniceicoccales</taxon>
        <taxon>Oceanipulchritudinaceae</taxon>
        <taxon>Oceanipulchritudo</taxon>
    </lineage>
</organism>
<feature type="binding site" evidence="5">
    <location>
        <begin position="338"/>
        <end position="339"/>
    </location>
    <ligand>
        <name>substrate</name>
    </ligand>
</feature>
<evidence type="ECO:0000313" key="9">
    <source>
        <dbReference type="EMBL" id="NDV62794.1"/>
    </source>
</evidence>
<dbReference type="AlphaFoldDB" id="A0A6B2M3W1"/>
<dbReference type="PANTHER" id="PTHR11051">
    <property type="entry name" value="GLYCOSYL HYDROLASE-RELATED"/>
    <property type="match status" value="1"/>
</dbReference>
<dbReference type="GO" id="GO:0004553">
    <property type="term" value="F:hydrolase activity, hydrolyzing O-glycosyl compounds"/>
    <property type="evidence" value="ECO:0007669"/>
    <property type="project" value="TreeGrafter"/>
</dbReference>
<reference evidence="9 10" key="1">
    <citation type="submission" date="2020-02" db="EMBL/GenBank/DDBJ databases">
        <title>Albibacoteraceae fam. nov., the first described family within the subdivision 4 Verrucomicrobia.</title>
        <authorList>
            <person name="Xi F."/>
        </authorList>
    </citation>
    <scope>NUCLEOTIDE SEQUENCE [LARGE SCALE GENOMIC DNA]</scope>
    <source>
        <strain evidence="9 10">CK1056</strain>
    </source>
</reference>
<evidence type="ECO:0000256" key="3">
    <source>
        <dbReference type="ARBA" id="ARBA00022679"/>
    </source>
</evidence>
<dbReference type="PIRSF" id="PIRSF036289">
    <property type="entry name" value="Glycosyl_hydrolase_malt_phosph"/>
    <property type="match status" value="1"/>
</dbReference>
<gene>
    <name evidence="9" type="ORF">G0Q06_10060</name>
</gene>
<comment type="similarity">
    <text evidence="1">Belongs to the glycosyl hydrolase 65 family.</text>
</comment>
<evidence type="ECO:0000259" key="7">
    <source>
        <dbReference type="Pfam" id="PF03633"/>
    </source>
</evidence>
<evidence type="ECO:0000259" key="6">
    <source>
        <dbReference type="Pfam" id="PF03632"/>
    </source>
</evidence>
<dbReference type="Gene3D" id="2.70.98.40">
    <property type="entry name" value="Glycoside hydrolase, family 65, N-terminal domain"/>
    <property type="match status" value="1"/>
</dbReference>
<dbReference type="EMBL" id="JAAGNX010000002">
    <property type="protein sequence ID" value="NDV62794.1"/>
    <property type="molecule type" value="Genomic_DNA"/>
</dbReference>
<accession>A0A6B2M3W1</accession>
<dbReference type="InterPro" id="IPR005195">
    <property type="entry name" value="Glyco_hydro_65_M"/>
</dbReference>
<dbReference type="RefSeq" id="WP_163965300.1">
    <property type="nucleotide sequence ID" value="NZ_JAAGNX010000002.1"/>
</dbReference>
<dbReference type="GO" id="GO:0005975">
    <property type="term" value="P:carbohydrate metabolic process"/>
    <property type="evidence" value="ECO:0007669"/>
    <property type="project" value="InterPro"/>
</dbReference>
<feature type="binding site" evidence="5">
    <location>
        <begin position="595"/>
        <end position="596"/>
    </location>
    <ligand>
        <name>substrate</name>
    </ligand>
</feature>
<dbReference type="PANTHER" id="PTHR11051:SF8">
    <property type="entry name" value="PROTEIN-GLUCOSYLGALACTOSYLHYDROXYLYSINE GLUCOSIDASE"/>
    <property type="match status" value="1"/>
</dbReference>
<proteinExistence type="inferred from homology"/>
<evidence type="ECO:0000256" key="5">
    <source>
        <dbReference type="PIRSR" id="PIRSR036289-51"/>
    </source>
</evidence>
<feature type="domain" description="Glycoside hydrolase family 65 central catalytic" evidence="6">
    <location>
        <begin position="303"/>
        <end position="688"/>
    </location>
</feature>
<dbReference type="Pfam" id="PF03636">
    <property type="entry name" value="Glyco_hydro_65N"/>
    <property type="match status" value="1"/>
</dbReference>
<dbReference type="SUPFAM" id="SSF74650">
    <property type="entry name" value="Galactose mutarotase-like"/>
    <property type="match status" value="1"/>
</dbReference>
<name>A0A6B2M3W1_9BACT</name>
<dbReference type="GO" id="GO:0030246">
    <property type="term" value="F:carbohydrate binding"/>
    <property type="evidence" value="ECO:0007669"/>
    <property type="project" value="InterPro"/>
</dbReference>
<keyword evidence="9" id="KW-0378">Hydrolase</keyword>
<dbReference type="SUPFAM" id="SSF48208">
    <property type="entry name" value="Six-hairpin glycosidases"/>
    <property type="match status" value="1"/>
</dbReference>
<evidence type="ECO:0000313" key="10">
    <source>
        <dbReference type="Proteomes" id="UP000478417"/>
    </source>
</evidence>
<evidence type="ECO:0000256" key="4">
    <source>
        <dbReference type="PIRSR" id="PIRSR036289-50"/>
    </source>
</evidence>
<dbReference type="InterPro" id="IPR011013">
    <property type="entry name" value="Gal_mutarotase_sf_dom"/>
</dbReference>
<dbReference type="InterPro" id="IPR005194">
    <property type="entry name" value="Glyco_hydro_65_C"/>
</dbReference>
<protein>
    <submittedName>
        <fullName evidence="9">Glycoside hydrolase family 65 protein</fullName>
    </submittedName>
</protein>
<evidence type="ECO:0000256" key="1">
    <source>
        <dbReference type="ARBA" id="ARBA00006768"/>
    </source>
</evidence>
<dbReference type="InterPro" id="IPR008928">
    <property type="entry name" value="6-hairpin_glycosidase_sf"/>
</dbReference>
<dbReference type="InterPro" id="IPR012341">
    <property type="entry name" value="6hp_glycosidase-like_sf"/>
</dbReference>
<dbReference type="Pfam" id="PF03632">
    <property type="entry name" value="Glyco_hydro_65m"/>
    <property type="match status" value="1"/>
</dbReference>